<dbReference type="Proteomes" id="UP000075288">
    <property type="component" value="Unassembled WGS sequence"/>
</dbReference>
<proteinExistence type="predicted"/>
<dbReference type="AlphaFoldDB" id="A0A150K4L8"/>
<evidence type="ECO:0000313" key="3">
    <source>
        <dbReference type="Proteomes" id="UP000075288"/>
    </source>
</evidence>
<accession>A0A150K4L8</accession>
<evidence type="ECO:0000313" key="2">
    <source>
        <dbReference type="EMBL" id="KYC64402.1"/>
    </source>
</evidence>
<comment type="caution">
    <text evidence="2">The sequence shown here is derived from an EMBL/GenBank/DDBJ whole genome shotgun (WGS) entry which is preliminary data.</text>
</comment>
<organism evidence="2 4">
    <name type="scientific">Heyndrickxia coagulans</name>
    <name type="common">Weizmannia coagulans</name>
    <dbReference type="NCBI Taxonomy" id="1398"/>
    <lineage>
        <taxon>Bacteria</taxon>
        <taxon>Bacillati</taxon>
        <taxon>Bacillota</taxon>
        <taxon>Bacilli</taxon>
        <taxon>Bacillales</taxon>
        <taxon>Bacillaceae</taxon>
        <taxon>Heyndrickxia</taxon>
    </lineage>
</organism>
<dbReference type="Proteomes" id="UP000075304">
    <property type="component" value="Unassembled WGS sequence"/>
</dbReference>
<dbReference type="EMBL" id="LQYI01000100">
    <property type="protein sequence ID" value="KYC64402.1"/>
    <property type="molecule type" value="Genomic_DNA"/>
</dbReference>
<dbReference type="EMBL" id="LQYG01000060">
    <property type="protein sequence ID" value="KYC62038.1"/>
    <property type="molecule type" value="Genomic_DNA"/>
</dbReference>
<name>A0A150K4L8_HEYCO</name>
<dbReference type="PATRIC" id="fig|1398.25.peg.627"/>
<reference evidence="3 4" key="1">
    <citation type="submission" date="2016-01" db="EMBL/GenBank/DDBJ databases">
        <title>Genome Sequences of Twelve Sporeforming Bacillus Species Isolated from Foods.</title>
        <authorList>
            <person name="Berendsen E.M."/>
            <person name="Wells-Bennik M.H."/>
            <person name="Krawcyk A.O."/>
            <person name="De Jong A."/>
            <person name="Holsappel S."/>
            <person name="Eijlander R.T."/>
            <person name="Kuipers O.P."/>
        </authorList>
    </citation>
    <scope>NUCLEOTIDE SEQUENCE [LARGE SCALE GENOMIC DNA]</scope>
    <source>
        <strain evidence="1 3">B4098</strain>
        <strain evidence="2 4">B4099</strain>
    </source>
</reference>
<evidence type="ECO:0000313" key="1">
    <source>
        <dbReference type="EMBL" id="KYC62038.1"/>
    </source>
</evidence>
<protein>
    <submittedName>
        <fullName evidence="2">Uncharacterized protein</fullName>
    </submittedName>
</protein>
<gene>
    <name evidence="1" type="ORF">B4098_1630</name>
    <name evidence="2" type="ORF">B4099_1845</name>
</gene>
<evidence type="ECO:0000313" key="4">
    <source>
        <dbReference type="Proteomes" id="UP000075304"/>
    </source>
</evidence>
<sequence length="40" mass="4632">MKKEKGCPAVWEAIGKVILHVSIQHIERKKTLRRCPNVFS</sequence>